<keyword evidence="1" id="KW-0732">Signal</keyword>
<dbReference type="OrthoDB" id="68575at2759"/>
<dbReference type="AlphaFoldDB" id="A0A6A6VCY5"/>
<dbReference type="InterPro" id="IPR050464">
    <property type="entry name" value="Zeta_carotene_desat/Oxidored"/>
</dbReference>
<dbReference type="GO" id="GO:0016491">
    <property type="term" value="F:oxidoreductase activity"/>
    <property type="evidence" value="ECO:0007669"/>
    <property type="project" value="TreeGrafter"/>
</dbReference>
<evidence type="ECO:0000256" key="1">
    <source>
        <dbReference type="SAM" id="SignalP"/>
    </source>
</evidence>
<proteinExistence type="predicted"/>
<protein>
    <submittedName>
        <fullName evidence="2">FAD/NAD(P)-binding domain-containing protein</fullName>
    </submittedName>
</protein>
<feature type="chain" id="PRO_5025590431" evidence="1">
    <location>
        <begin position="22"/>
        <end position="483"/>
    </location>
</feature>
<dbReference type="PANTHER" id="PTHR42923:SF26">
    <property type="entry name" value="FMN REDUCTASE LOT6, PUTATIVE (AFU_ORTHOLOGUE AFUA_7G06600)-RELATED"/>
    <property type="match status" value="1"/>
</dbReference>
<reference evidence="2" key="1">
    <citation type="journal article" date="2020" name="Stud. Mycol.">
        <title>101 Dothideomycetes genomes: a test case for predicting lifestyles and emergence of pathogens.</title>
        <authorList>
            <person name="Haridas S."/>
            <person name="Albert R."/>
            <person name="Binder M."/>
            <person name="Bloem J."/>
            <person name="Labutti K."/>
            <person name="Salamov A."/>
            <person name="Andreopoulos B."/>
            <person name="Baker S."/>
            <person name="Barry K."/>
            <person name="Bills G."/>
            <person name="Bluhm B."/>
            <person name="Cannon C."/>
            <person name="Castanera R."/>
            <person name="Culley D."/>
            <person name="Daum C."/>
            <person name="Ezra D."/>
            <person name="Gonzalez J."/>
            <person name="Henrissat B."/>
            <person name="Kuo A."/>
            <person name="Liang C."/>
            <person name="Lipzen A."/>
            <person name="Lutzoni F."/>
            <person name="Magnuson J."/>
            <person name="Mondo S."/>
            <person name="Nolan M."/>
            <person name="Ohm R."/>
            <person name="Pangilinan J."/>
            <person name="Park H.-J."/>
            <person name="Ramirez L."/>
            <person name="Alfaro M."/>
            <person name="Sun H."/>
            <person name="Tritt A."/>
            <person name="Yoshinaga Y."/>
            <person name="Zwiers L.-H."/>
            <person name="Turgeon B."/>
            <person name="Goodwin S."/>
            <person name="Spatafora J."/>
            <person name="Crous P."/>
            <person name="Grigoriev I."/>
        </authorList>
    </citation>
    <scope>NUCLEOTIDE SEQUENCE</scope>
    <source>
        <strain evidence="2">CBS 119925</strain>
    </source>
</reference>
<gene>
    <name evidence="2" type="ORF">M011DRAFT_400679</name>
</gene>
<dbReference type="Gene3D" id="3.30.70.1990">
    <property type="match status" value="1"/>
</dbReference>
<evidence type="ECO:0000313" key="2">
    <source>
        <dbReference type="EMBL" id="KAF2748448.1"/>
    </source>
</evidence>
<dbReference type="Gene3D" id="1.10.405.20">
    <property type="match status" value="1"/>
</dbReference>
<dbReference type="Gene3D" id="3.50.50.60">
    <property type="entry name" value="FAD/NAD(P)-binding domain"/>
    <property type="match status" value="1"/>
</dbReference>
<dbReference type="SUPFAM" id="SSF51905">
    <property type="entry name" value="FAD/NAD(P)-binding domain"/>
    <property type="match status" value="1"/>
</dbReference>
<sequence>MHAPLSVKVFLLSLPLNTASGVTDLGKRQEINRDVVIVGGGASGTYAAVRLREDLNTSVVVIEPQDRLGGHVATYTVPGTNTTIDYGVQSYINYGPALDFFTRFNIETKQFINERRTPINVDITTGKLLTGYIPPNSTAFTEEFREWLAFAEQYEHLMSPGFWDFPLPEHIPPELLVPFRETAKRIGLHNALPLMFSISGTGTGGIGHDFATLSMLRYFGAPITRGVIATSLLQPVVSNSLLYHRAYDLLNDDVLLEGFIKKTERKRSGVRMVVKTKTGEVVINAKKVLWTPQPKHGGNLEVFDEDEKEADVFRKLGDTYLYIGVAHIPCIPETNQLNSLSPKAVPSNYMDSRAAPYSVAISPTGPLGLGLFRSMLTSTVPMNASGAKRLIAAEVQRAIDGGALNYTGKCEVDFKAFTDHSGVEWPQDIKSLKQGFIQKLYGLQGYRNTWWTGRVFSAETYSSNIWAFTDEVVEKLVQDLQRS</sequence>
<keyword evidence="3" id="KW-1185">Reference proteome</keyword>
<dbReference type="Pfam" id="PF13450">
    <property type="entry name" value="NAD_binding_8"/>
    <property type="match status" value="1"/>
</dbReference>
<feature type="signal peptide" evidence="1">
    <location>
        <begin position="1"/>
        <end position="21"/>
    </location>
</feature>
<name>A0A6A6VCY5_9PLEO</name>
<accession>A0A6A6VCY5</accession>
<dbReference type="PANTHER" id="PTHR42923">
    <property type="entry name" value="PROTOPORPHYRINOGEN OXIDASE"/>
    <property type="match status" value="1"/>
</dbReference>
<dbReference type="EMBL" id="MU006569">
    <property type="protein sequence ID" value="KAF2748448.1"/>
    <property type="molecule type" value="Genomic_DNA"/>
</dbReference>
<organism evidence="2 3">
    <name type="scientific">Sporormia fimetaria CBS 119925</name>
    <dbReference type="NCBI Taxonomy" id="1340428"/>
    <lineage>
        <taxon>Eukaryota</taxon>
        <taxon>Fungi</taxon>
        <taxon>Dikarya</taxon>
        <taxon>Ascomycota</taxon>
        <taxon>Pezizomycotina</taxon>
        <taxon>Dothideomycetes</taxon>
        <taxon>Pleosporomycetidae</taxon>
        <taxon>Pleosporales</taxon>
        <taxon>Sporormiaceae</taxon>
        <taxon>Sporormia</taxon>
    </lineage>
</organism>
<dbReference type="Proteomes" id="UP000799440">
    <property type="component" value="Unassembled WGS sequence"/>
</dbReference>
<evidence type="ECO:0000313" key="3">
    <source>
        <dbReference type="Proteomes" id="UP000799440"/>
    </source>
</evidence>
<dbReference type="InterPro" id="IPR036188">
    <property type="entry name" value="FAD/NAD-bd_sf"/>
</dbReference>